<dbReference type="Proteomes" id="UP001147747">
    <property type="component" value="Unassembled WGS sequence"/>
</dbReference>
<accession>A0A9W9SIV8</accession>
<dbReference type="Gene3D" id="3.30.70.100">
    <property type="match status" value="1"/>
</dbReference>
<evidence type="ECO:0008006" key="3">
    <source>
        <dbReference type="Google" id="ProtNLM"/>
    </source>
</evidence>
<proteinExistence type="predicted"/>
<keyword evidence="2" id="KW-1185">Reference proteome</keyword>
<reference evidence="1" key="1">
    <citation type="submission" date="2022-12" db="EMBL/GenBank/DDBJ databases">
        <authorList>
            <person name="Petersen C."/>
        </authorList>
    </citation>
    <scope>NUCLEOTIDE SEQUENCE</scope>
    <source>
        <strain evidence="1">IBT 29677</strain>
    </source>
</reference>
<comment type="caution">
    <text evidence="1">The sequence shown here is derived from an EMBL/GenBank/DDBJ whole genome shotgun (WGS) entry which is preliminary data.</text>
</comment>
<organism evidence="1 2">
    <name type="scientific">Penicillium cosmopolitanum</name>
    <dbReference type="NCBI Taxonomy" id="1131564"/>
    <lineage>
        <taxon>Eukaryota</taxon>
        <taxon>Fungi</taxon>
        <taxon>Dikarya</taxon>
        <taxon>Ascomycota</taxon>
        <taxon>Pezizomycotina</taxon>
        <taxon>Eurotiomycetes</taxon>
        <taxon>Eurotiomycetidae</taxon>
        <taxon>Eurotiales</taxon>
        <taxon>Aspergillaceae</taxon>
        <taxon>Penicillium</taxon>
    </lineage>
</organism>
<evidence type="ECO:0000313" key="1">
    <source>
        <dbReference type="EMBL" id="KAJ5378992.1"/>
    </source>
</evidence>
<dbReference type="RefSeq" id="XP_056482778.1">
    <property type="nucleotide sequence ID" value="XM_056636748.1"/>
</dbReference>
<dbReference type="GeneID" id="81375728"/>
<dbReference type="EMBL" id="JAPZBU010000011">
    <property type="protein sequence ID" value="KAJ5378992.1"/>
    <property type="molecule type" value="Genomic_DNA"/>
</dbReference>
<protein>
    <recommendedName>
        <fullName evidence="3">ABM domain-containing protein</fullName>
    </recommendedName>
</protein>
<dbReference type="OrthoDB" id="3830579at2759"/>
<evidence type="ECO:0000313" key="2">
    <source>
        <dbReference type="Proteomes" id="UP001147747"/>
    </source>
</evidence>
<reference evidence="1" key="2">
    <citation type="journal article" date="2023" name="IMA Fungus">
        <title>Comparative genomic study of the Penicillium genus elucidates a diverse pangenome and 15 lateral gene transfer events.</title>
        <authorList>
            <person name="Petersen C."/>
            <person name="Sorensen T."/>
            <person name="Nielsen M.R."/>
            <person name="Sondergaard T.E."/>
            <person name="Sorensen J.L."/>
            <person name="Fitzpatrick D.A."/>
            <person name="Frisvad J.C."/>
            <person name="Nielsen K.L."/>
        </authorList>
    </citation>
    <scope>NUCLEOTIDE SEQUENCE</scope>
    <source>
        <strain evidence="1">IBT 29677</strain>
    </source>
</reference>
<gene>
    <name evidence="1" type="ORF">N7509_012111</name>
</gene>
<dbReference type="AlphaFoldDB" id="A0A9W9SIV8"/>
<sequence>MIILPIQETLLIGQPSTQEGQVWSQILGILEKFTGFQRLDWGRHVEEPGQVHLHIVKVKRRKKAITSGIAVVRESLHQHYAFLASPEWQRVGEKLRALEVMDFASLVVRHVMMEEFSSGEGKRAPVMGTAIYLTPDQAGWMKTWELWTTIVAVVPGCIGVRGGWMVEPVEKQPAYVVFVGWASVEVHDAYHQKQNGGLGSAGSADPPRWAMSISPLFFSYKSTLSLYFTPLSPPPCALENTLATKSSLQANFSLNLQLTPFR</sequence>
<name>A0A9W9SIV8_9EURO</name>